<evidence type="ECO:0000313" key="2">
    <source>
        <dbReference type="EMBL" id="RKF55371.1"/>
    </source>
</evidence>
<dbReference type="Gene3D" id="1.20.1280.50">
    <property type="match status" value="1"/>
</dbReference>
<dbReference type="EMBL" id="MCBQ01020237">
    <property type="protein sequence ID" value="RKF55371.1"/>
    <property type="molecule type" value="Genomic_DNA"/>
</dbReference>
<evidence type="ECO:0000313" key="3">
    <source>
        <dbReference type="Proteomes" id="UP000283383"/>
    </source>
</evidence>
<proteinExistence type="predicted"/>
<name>A0A420HD60_9PEZI</name>
<keyword evidence="3" id="KW-1185">Reference proteome</keyword>
<gene>
    <name evidence="2" type="ORF">GcM3_202022</name>
</gene>
<dbReference type="InterPro" id="IPR032675">
    <property type="entry name" value="LRR_dom_sf"/>
</dbReference>
<dbReference type="STRING" id="62708.A0A420HD60"/>
<comment type="caution">
    <text evidence="2">The sequence shown here is derived from an EMBL/GenBank/DDBJ whole genome shotgun (WGS) entry which is preliminary data.</text>
</comment>
<sequence length="669" mass="75344">MKWLRRKKKSNCQISVEVAVSRHKQQQHNEQLFQGPRVSPYLLSQISPSILSRIFHFVCPHTLDESYESCELSTLADACMLCDLRDLARCACVCRKWLGIIRNILAVGGGGGEGPLIHGKLTPSFAFLPLSRYQSIRIDRVHYCELEAILAERRKRKSFMSRNADPEDTAQARLRLLCRTLRNDKEGIALNVHYLKIPYMTRETSKADLARTISVLPNLRYVDLPDGVFTDEASCDTLRLELQARCPDLRKMSYFRGAERSLEKLVDGNIWRNLEVMELSRLNLDPNILRYAMANLPRLRALKVTDMNSFNDRVFAHMNHDFLPPFPALVELILERTPNLTLDGLLPYLSRHDTQESLRTISLTTTGILPTDVQSILTLATKLEHFSINESISSALPVGVPLLKSQSLCTLHFEITATTDRFSESTISHYNYLRSSLMSGGLPKLQELYVLDPTFSETLLDLPLPRPSFAADLESYNPKKKHFSQSFNPYLSPTNTITSMSSRMSANNPYSSPTPSYVAQQRPSSSSAISNHISNSPLLPITPGFLLPQELEIYSKGLDEMEWNFSRIPSCKAVSNSPITTNYCQNNEETLPRPRRGSAALLPRPMSTYGLSNHADREWKGAGHDIRRSVIIGNGYGGFLAVPPLTEGENLRRPITSGTDYVSRSRLGL</sequence>
<protein>
    <submittedName>
        <fullName evidence="2">Putative f-box domain-containing protein</fullName>
    </submittedName>
</protein>
<dbReference type="Proteomes" id="UP000283383">
    <property type="component" value="Unassembled WGS sequence"/>
</dbReference>
<feature type="region of interest" description="Disordered" evidence="1">
    <location>
        <begin position="503"/>
        <end position="531"/>
    </location>
</feature>
<reference evidence="2 3" key="1">
    <citation type="journal article" date="2018" name="BMC Genomics">
        <title>Comparative genome analyses reveal sequence features reflecting distinct modes of host-adaptation between dicot and monocot powdery mildew.</title>
        <authorList>
            <person name="Wu Y."/>
            <person name="Ma X."/>
            <person name="Pan Z."/>
            <person name="Kale S.D."/>
            <person name="Song Y."/>
            <person name="King H."/>
            <person name="Zhang Q."/>
            <person name="Presley C."/>
            <person name="Deng X."/>
            <person name="Wei C.I."/>
            <person name="Xiao S."/>
        </authorList>
    </citation>
    <scope>NUCLEOTIDE SEQUENCE [LARGE SCALE GENOMIC DNA]</scope>
    <source>
        <strain evidence="2">UMSG3</strain>
    </source>
</reference>
<dbReference type="AlphaFoldDB" id="A0A420HD60"/>
<dbReference type="Gene3D" id="3.80.10.10">
    <property type="entry name" value="Ribonuclease Inhibitor"/>
    <property type="match status" value="1"/>
</dbReference>
<organism evidence="2 3">
    <name type="scientific">Golovinomyces cichoracearum</name>
    <dbReference type="NCBI Taxonomy" id="62708"/>
    <lineage>
        <taxon>Eukaryota</taxon>
        <taxon>Fungi</taxon>
        <taxon>Dikarya</taxon>
        <taxon>Ascomycota</taxon>
        <taxon>Pezizomycotina</taxon>
        <taxon>Leotiomycetes</taxon>
        <taxon>Erysiphales</taxon>
        <taxon>Erysiphaceae</taxon>
        <taxon>Golovinomyces</taxon>
    </lineage>
</organism>
<dbReference type="SUPFAM" id="SSF52047">
    <property type="entry name" value="RNI-like"/>
    <property type="match status" value="1"/>
</dbReference>
<accession>A0A420HD60</accession>
<evidence type="ECO:0000256" key="1">
    <source>
        <dbReference type="SAM" id="MobiDB-lite"/>
    </source>
</evidence>
<feature type="compositionally biased region" description="Polar residues" evidence="1">
    <location>
        <begin position="503"/>
        <end position="523"/>
    </location>
</feature>